<evidence type="ECO:0000313" key="14">
    <source>
        <dbReference type="Proteomes" id="UP001642520"/>
    </source>
</evidence>
<comment type="pathway">
    <text evidence="2 11">Porphyrin-containing compound metabolism; protoporphyrin-IX biosynthesis; protoporphyrin-IX from protoporphyrinogen-IX: step 1/1.</text>
</comment>
<name>A0ABP1NLP9_XYLVO</name>
<comment type="catalytic activity">
    <reaction evidence="10 11">
        <text>protoporphyrinogen IX + 3 O2 = protoporphyrin IX + 3 H2O2</text>
        <dbReference type="Rhea" id="RHEA:25576"/>
        <dbReference type="ChEBI" id="CHEBI:15379"/>
        <dbReference type="ChEBI" id="CHEBI:16240"/>
        <dbReference type="ChEBI" id="CHEBI:57306"/>
        <dbReference type="ChEBI" id="CHEBI:57307"/>
        <dbReference type="EC" id="1.3.3.4"/>
    </reaction>
</comment>
<evidence type="ECO:0000256" key="5">
    <source>
        <dbReference type="ARBA" id="ARBA00022630"/>
    </source>
</evidence>
<evidence type="ECO:0000256" key="7">
    <source>
        <dbReference type="ARBA" id="ARBA00023002"/>
    </source>
</evidence>
<dbReference type="InterPro" id="IPR004572">
    <property type="entry name" value="Protoporphyrinogen_oxidase"/>
</dbReference>
<proteinExistence type="inferred from homology"/>
<evidence type="ECO:0000256" key="3">
    <source>
        <dbReference type="ARBA" id="ARBA00010551"/>
    </source>
</evidence>
<evidence type="ECO:0000256" key="9">
    <source>
        <dbReference type="ARBA" id="ARBA00023244"/>
    </source>
</evidence>
<accession>A0ABP1NLP9</accession>
<dbReference type="InterPro" id="IPR002937">
    <property type="entry name" value="Amino_oxidase"/>
</dbReference>
<comment type="subcellular location">
    <subcellularLocation>
        <location evidence="11">Mitochondrion inner membrane</location>
    </subcellularLocation>
</comment>
<evidence type="ECO:0000256" key="8">
    <source>
        <dbReference type="ARBA" id="ARBA00023133"/>
    </source>
</evidence>
<dbReference type="EMBL" id="CAXAJV020001290">
    <property type="protein sequence ID" value="CAL7940698.1"/>
    <property type="molecule type" value="Genomic_DNA"/>
</dbReference>
<evidence type="ECO:0000256" key="6">
    <source>
        <dbReference type="ARBA" id="ARBA00022827"/>
    </source>
</evidence>
<keyword evidence="14" id="KW-1185">Reference proteome</keyword>
<keyword evidence="9 11" id="KW-0627">Porphyrin biosynthesis</keyword>
<dbReference type="SUPFAM" id="SSF54373">
    <property type="entry name" value="FAD-linked reductases, C-terminal domain"/>
    <property type="match status" value="1"/>
</dbReference>
<dbReference type="SUPFAM" id="SSF51905">
    <property type="entry name" value="FAD/NAD(P)-binding domain"/>
    <property type="match status" value="1"/>
</dbReference>
<dbReference type="Pfam" id="PF01593">
    <property type="entry name" value="Amino_oxidase"/>
    <property type="match status" value="1"/>
</dbReference>
<comment type="function">
    <text evidence="1 11">Catalyzes the 6-electron oxidation of protoporphyrinogen-IX to form protoporphyrin-IX.</text>
</comment>
<protein>
    <recommendedName>
        <fullName evidence="4 11">Protoporphyrinogen oxidase</fullName>
        <ecNumber evidence="4 11">1.3.3.4</ecNumber>
    </recommendedName>
</protein>
<evidence type="ECO:0000256" key="4">
    <source>
        <dbReference type="ARBA" id="ARBA00012867"/>
    </source>
</evidence>
<keyword evidence="7 11" id="KW-0560">Oxidoreductase</keyword>
<dbReference type="Gene3D" id="3.50.50.60">
    <property type="entry name" value="FAD/NAD(P)-binding domain"/>
    <property type="match status" value="2"/>
</dbReference>
<feature type="domain" description="Amine oxidase" evidence="12">
    <location>
        <begin position="63"/>
        <end position="379"/>
    </location>
</feature>
<evidence type="ECO:0000256" key="1">
    <source>
        <dbReference type="ARBA" id="ARBA00002600"/>
    </source>
</evidence>
<dbReference type="EC" id="1.3.3.4" evidence="4 11"/>
<sequence length="382" mass="42500">MSGLSAAYYALKTSKVAPLVVLEATNRVGGWVRSIKQPDGTIFEKGPRIIRANYQNILHALWKDLTTSRVSKDDESIYSFMERRFGRDIAEKIAAPILCGICGGDIHELSAKSFMPKLVEFEKEHGSVFKVERAKKEAWNMWGLQGGFEQLPQALAQNIAKRGVNIKMENNCEQIIFNKNSVELTVNGKVEKYSHVISSLPAKNLADLVQEQHPELSKELLDIPTVTIAVVNLQFSENVLPINAFGVLVPPKEQIPILGILFDSFTLPQNSNMTVLTVMMGGAWFEKYFSKCSSEEHLKTVAIKYATEILHIQENPKAFNVSILRNCIPQYIVGHAQRLNRIHDYISAHKIPLGLCGSSYHGVGVGDVILSAKEAVSNINLQ</sequence>
<comment type="similarity">
    <text evidence="3 11">Belongs to the protoporphyrinogen/coproporphyrinogen oxidase family. Protoporphyrinogen oxidase subfamily.</text>
</comment>
<dbReference type="Proteomes" id="UP001642520">
    <property type="component" value="Unassembled WGS sequence"/>
</dbReference>
<evidence type="ECO:0000256" key="11">
    <source>
        <dbReference type="RuleBase" id="RU367069"/>
    </source>
</evidence>
<dbReference type="PANTHER" id="PTHR42923:SF3">
    <property type="entry name" value="PROTOPORPHYRINOGEN OXIDASE"/>
    <property type="match status" value="1"/>
</dbReference>
<evidence type="ECO:0000313" key="13">
    <source>
        <dbReference type="EMBL" id="CAL7940698.1"/>
    </source>
</evidence>
<comment type="cofactor">
    <cofactor evidence="11">
        <name>FAD</name>
        <dbReference type="ChEBI" id="CHEBI:57692"/>
    </cofactor>
    <text evidence="11">Binds 1 FAD per subunit.</text>
</comment>
<dbReference type="NCBIfam" id="TIGR00562">
    <property type="entry name" value="proto_IX_ox"/>
    <property type="match status" value="1"/>
</dbReference>
<dbReference type="InterPro" id="IPR036188">
    <property type="entry name" value="FAD/NAD-bd_sf"/>
</dbReference>
<keyword evidence="5 11" id="KW-0285">Flavoprotein</keyword>
<organism evidence="13 14">
    <name type="scientific">Xylocopa violacea</name>
    <name type="common">Violet carpenter bee</name>
    <name type="synonym">Apis violacea</name>
    <dbReference type="NCBI Taxonomy" id="135666"/>
    <lineage>
        <taxon>Eukaryota</taxon>
        <taxon>Metazoa</taxon>
        <taxon>Ecdysozoa</taxon>
        <taxon>Arthropoda</taxon>
        <taxon>Hexapoda</taxon>
        <taxon>Insecta</taxon>
        <taxon>Pterygota</taxon>
        <taxon>Neoptera</taxon>
        <taxon>Endopterygota</taxon>
        <taxon>Hymenoptera</taxon>
        <taxon>Apocrita</taxon>
        <taxon>Aculeata</taxon>
        <taxon>Apoidea</taxon>
        <taxon>Anthophila</taxon>
        <taxon>Apidae</taxon>
        <taxon>Xylocopa</taxon>
        <taxon>Xylocopa</taxon>
    </lineage>
</organism>
<dbReference type="PANTHER" id="PTHR42923">
    <property type="entry name" value="PROTOPORPHYRINOGEN OXIDASE"/>
    <property type="match status" value="1"/>
</dbReference>
<reference evidence="13 14" key="1">
    <citation type="submission" date="2024-08" db="EMBL/GenBank/DDBJ databases">
        <authorList>
            <person name="Will J Nash"/>
            <person name="Angela Man"/>
            <person name="Seanna McTaggart"/>
            <person name="Kendall Baker"/>
            <person name="Tom Barker"/>
            <person name="Leah Catchpole"/>
            <person name="Alex Durrant"/>
            <person name="Karim Gharbi"/>
            <person name="Naomi Irish"/>
            <person name="Gemy Kaithakottil"/>
            <person name="Debby Ku"/>
            <person name="Aaliyah Providence"/>
            <person name="Felix Shaw"/>
            <person name="David Swarbreck"/>
            <person name="Chris Watkins"/>
            <person name="Ann M. McCartney"/>
            <person name="Giulio Formenti"/>
            <person name="Alice Mouton"/>
            <person name="Noel Vella"/>
            <person name="Bjorn M von Reumont"/>
            <person name="Adriana Vella"/>
            <person name="Wilfried Haerty"/>
        </authorList>
    </citation>
    <scope>NUCLEOTIDE SEQUENCE [LARGE SCALE GENOMIC DNA]</scope>
</reference>
<evidence type="ECO:0000259" key="12">
    <source>
        <dbReference type="Pfam" id="PF01593"/>
    </source>
</evidence>
<keyword evidence="6 11" id="KW-0274">FAD</keyword>
<comment type="caution">
    <text evidence="13">The sequence shown here is derived from an EMBL/GenBank/DDBJ whole genome shotgun (WGS) entry which is preliminary data.</text>
</comment>
<evidence type="ECO:0000256" key="10">
    <source>
        <dbReference type="ARBA" id="ARBA00047554"/>
    </source>
</evidence>
<keyword evidence="8 11" id="KW-0350">Heme biosynthesis</keyword>
<evidence type="ECO:0000256" key="2">
    <source>
        <dbReference type="ARBA" id="ARBA00005073"/>
    </source>
</evidence>
<dbReference type="InterPro" id="IPR050464">
    <property type="entry name" value="Zeta_carotene_desat/Oxidored"/>
</dbReference>
<gene>
    <name evidence="13" type="ORF">XYLVIOL_LOCUS4614</name>
</gene>